<sequence length="409" mass="42605">MNDSSIPTGPDSGAIRNLVMVCIGLTSVFVSQTMLLLAVPLRALELGASPSLVGVILSAPYLLPLVFAIPLGGIVTRVGPQKVFFIGAIGMMLGPWMSLAAPTFGGLVATQITIGLAHVVMVIAAQSVVAGLGRGRALERYFGWYTMCLSGGQLIGPLLAGYMIDSLSMDWVFAAIGAIPAISLVSSCFFVGNARRGHATPRSLLGYRAQASLLRDNIGVQMSIAVTVAVLFALGAHAAFLPVYLEELTFSATLIGVLVSLRALAAMVIRPVMPQVIQALGGRGKTMIASLAAVAMGLMWTGMTGSVAALAFLAILVGLGSGISQPLSMVILAEHVHPEQRSSALGMRLMGNRGAQVLAPLVLGVIAELVGFTLTFLLAGAALLAVLVVVVRLRPAFERAELDNARRWP</sequence>
<dbReference type="RefSeq" id="WP_089657069.1">
    <property type="nucleotide sequence ID" value="NZ_FNGH01000002.1"/>
</dbReference>
<dbReference type="Gene3D" id="1.20.1250.20">
    <property type="entry name" value="MFS general substrate transporter like domains"/>
    <property type="match status" value="2"/>
</dbReference>
<evidence type="ECO:0000259" key="6">
    <source>
        <dbReference type="PROSITE" id="PS50850"/>
    </source>
</evidence>
<evidence type="ECO:0000256" key="5">
    <source>
        <dbReference type="SAM" id="Phobius"/>
    </source>
</evidence>
<dbReference type="InterPro" id="IPR020846">
    <property type="entry name" value="MFS_dom"/>
</dbReference>
<feature type="transmembrane region" description="Helical" evidence="5">
    <location>
        <begin position="142"/>
        <end position="164"/>
    </location>
</feature>
<dbReference type="EMBL" id="FNGH01000002">
    <property type="protein sequence ID" value="SDL02558.1"/>
    <property type="molecule type" value="Genomic_DNA"/>
</dbReference>
<dbReference type="PANTHER" id="PTHR23526:SF4">
    <property type="entry name" value="INTEGRAL MEMBRANE TRANSPORT PROTEIN"/>
    <property type="match status" value="1"/>
</dbReference>
<organism evidence="7 8">
    <name type="scientific">Franzmannia pantelleriensis</name>
    <dbReference type="NCBI Taxonomy" id="48727"/>
    <lineage>
        <taxon>Bacteria</taxon>
        <taxon>Pseudomonadati</taxon>
        <taxon>Pseudomonadota</taxon>
        <taxon>Gammaproteobacteria</taxon>
        <taxon>Oceanospirillales</taxon>
        <taxon>Halomonadaceae</taxon>
        <taxon>Franzmannia</taxon>
    </lineage>
</organism>
<protein>
    <submittedName>
        <fullName evidence="7">Predicted arabinose efflux permease, MFS family</fullName>
    </submittedName>
</protein>
<dbReference type="GO" id="GO:0016020">
    <property type="term" value="C:membrane"/>
    <property type="evidence" value="ECO:0007669"/>
    <property type="project" value="UniProtKB-SubCell"/>
</dbReference>
<feature type="transmembrane region" description="Helical" evidence="5">
    <location>
        <begin position="107"/>
        <end position="130"/>
    </location>
</feature>
<feature type="transmembrane region" description="Helical" evidence="5">
    <location>
        <begin position="290"/>
        <end position="319"/>
    </location>
</feature>
<evidence type="ECO:0000256" key="3">
    <source>
        <dbReference type="ARBA" id="ARBA00022989"/>
    </source>
</evidence>
<keyword evidence="8" id="KW-1185">Reference proteome</keyword>
<keyword evidence="3 5" id="KW-1133">Transmembrane helix</keyword>
<accession>A0A1G9GPJ4</accession>
<dbReference type="SUPFAM" id="SSF103473">
    <property type="entry name" value="MFS general substrate transporter"/>
    <property type="match status" value="1"/>
</dbReference>
<dbReference type="STRING" id="48727.SAMN05192555_102211"/>
<feature type="transmembrane region" description="Helical" evidence="5">
    <location>
        <begin position="18"/>
        <end position="39"/>
    </location>
</feature>
<comment type="subcellular location">
    <subcellularLocation>
        <location evidence="1">Membrane</location>
        <topology evidence="1">Multi-pass membrane protein</topology>
    </subcellularLocation>
</comment>
<name>A0A1G9GPJ4_9GAMM</name>
<evidence type="ECO:0000313" key="8">
    <source>
        <dbReference type="Proteomes" id="UP000199107"/>
    </source>
</evidence>
<dbReference type="PANTHER" id="PTHR23526">
    <property type="entry name" value="INTEGRAL MEMBRANE TRANSPORT PROTEIN-RELATED"/>
    <property type="match status" value="1"/>
</dbReference>
<keyword evidence="2 5" id="KW-0812">Transmembrane</keyword>
<feature type="transmembrane region" description="Helical" evidence="5">
    <location>
        <begin position="170"/>
        <end position="192"/>
    </location>
</feature>
<feature type="transmembrane region" description="Helical" evidence="5">
    <location>
        <begin position="224"/>
        <end position="244"/>
    </location>
</feature>
<dbReference type="InterPro" id="IPR036259">
    <property type="entry name" value="MFS_trans_sf"/>
</dbReference>
<gene>
    <name evidence="7" type="ORF">SAMN05192555_102211</name>
</gene>
<evidence type="ECO:0000256" key="4">
    <source>
        <dbReference type="ARBA" id="ARBA00023136"/>
    </source>
</evidence>
<feature type="transmembrane region" description="Helical" evidence="5">
    <location>
        <begin position="357"/>
        <end position="390"/>
    </location>
</feature>
<evidence type="ECO:0000313" key="7">
    <source>
        <dbReference type="EMBL" id="SDL02558.1"/>
    </source>
</evidence>
<evidence type="ECO:0000256" key="1">
    <source>
        <dbReference type="ARBA" id="ARBA00004141"/>
    </source>
</evidence>
<dbReference type="OrthoDB" id="6362084at2"/>
<dbReference type="InterPro" id="IPR052528">
    <property type="entry name" value="Sugar_transport-like"/>
</dbReference>
<proteinExistence type="predicted"/>
<evidence type="ECO:0000256" key="2">
    <source>
        <dbReference type="ARBA" id="ARBA00022692"/>
    </source>
</evidence>
<feature type="transmembrane region" description="Helical" evidence="5">
    <location>
        <begin position="51"/>
        <end position="71"/>
    </location>
</feature>
<feature type="domain" description="Major facilitator superfamily (MFS) profile" evidence="6">
    <location>
        <begin position="17"/>
        <end position="398"/>
    </location>
</feature>
<dbReference type="AlphaFoldDB" id="A0A1G9GPJ4"/>
<reference evidence="8" key="1">
    <citation type="submission" date="2016-10" db="EMBL/GenBank/DDBJ databases">
        <authorList>
            <person name="Varghese N."/>
            <person name="Submissions S."/>
        </authorList>
    </citation>
    <scope>NUCLEOTIDE SEQUENCE [LARGE SCALE GENOMIC DNA]</scope>
    <source>
        <strain evidence="8">AAP</strain>
    </source>
</reference>
<dbReference type="PROSITE" id="PS50850">
    <property type="entry name" value="MFS"/>
    <property type="match status" value="1"/>
</dbReference>
<dbReference type="PROSITE" id="PS00217">
    <property type="entry name" value="SUGAR_TRANSPORT_2"/>
    <property type="match status" value="1"/>
</dbReference>
<feature type="transmembrane region" description="Helical" evidence="5">
    <location>
        <begin position="83"/>
        <end position="101"/>
    </location>
</feature>
<feature type="transmembrane region" description="Helical" evidence="5">
    <location>
        <begin position="250"/>
        <end position="269"/>
    </location>
</feature>
<dbReference type="Proteomes" id="UP000199107">
    <property type="component" value="Unassembled WGS sequence"/>
</dbReference>
<keyword evidence="4 5" id="KW-0472">Membrane</keyword>
<dbReference type="InterPro" id="IPR011701">
    <property type="entry name" value="MFS"/>
</dbReference>
<dbReference type="GO" id="GO:0022857">
    <property type="term" value="F:transmembrane transporter activity"/>
    <property type="evidence" value="ECO:0007669"/>
    <property type="project" value="InterPro"/>
</dbReference>
<dbReference type="Pfam" id="PF07690">
    <property type="entry name" value="MFS_1"/>
    <property type="match status" value="1"/>
</dbReference>
<dbReference type="InterPro" id="IPR005829">
    <property type="entry name" value="Sugar_transporter_CS"/>
</dbReference>